<proteinExistence type="inferred from homology"/>
<dbReference type="SUPFAM" id="SSF53474">
    <property type="entry name" value="alpha/beta-Hydrolases"/>
    <property type="match status" value="1"/>
</dbReference>
<evidence type="ECO:0000256" key="4">
    <source>
        <dbReference type="RuleBase" id="RU004262"/>
    </source>
</evidence>
<dbReference type="EMBL" id="JARQZJ010000070">
    <property type="protein sequence ID" value="KAK9881656.1"/>
    <property type="molecule type" value="Genomic_DNA"/>
</dbReference>
<comment type="similarity">
    <text evidence="2 4">Belongs to the AB hydrolase superfamily. Lipase family.</text>
</comment>
<sequence length="337" mass="37837">MYSSLYSNIPRAELVSIHLCIFSLFQQTYSWQFSIGDCPIVYNEPCSPKYVTYQLSYNLNGKNDQRQIDPFYPDLPREFDQETEIKIVIHGYGGLSVDSSATNVTTSYKNNNYNVISVDWSVLAGLPCFPTAYVNTWHVAQCTSILVVSMIANGMSSKNIHIIGFSLGAHIAGSTGTQLRKVAGWKLGRITGLDPALPFYATLNDEWKLDASDADFVDVVHTSALVFGKFEPSGHIDFYMNGGFSQPFCKNRPRPPLCSHFMSGIYFAESIYNQRKFIGIECKDLFPNLVLKTCSTDKRAVMGEYVNRFARGIYYVDTAAEPPFALGDIDYSFIFLK</sequence>
<dbReference type="InterPro" id="IPR029058">
    <property type="entry name" value="AB_hydrolase_fold"/>
</dbReference>
<evidence type="ECO:0000256" key="2">
    <source>
        <dbReference type="ARBA" id="ARBA00010701"/>
    </source>
</evidence>
<dbReference type="PRINTS" id="PR00821">
    <property type="entry name" value="TAGLIPASE"/>
</dbReference>
<dbReference type="GO" id="GO:0005615">
    <property type="term" value="C:extracellular space"/>
    <property type="evidence" value="ECO:0007669"/>
    <property type="project" value="TreeGrafter"/>
</dbReference>
<evidence type="ECO:0000313" key="6">
    <source>
        <dbReference type="EMBL" id="KAK9881656.1"/>
    </source>
</evidence>
<keyword evidence="7" id="KW-1185">Reference proteome</keyword>
<reference evidence="6 7" key="1">
    <citation type="submission" date="2023-03" db="EMBL/GenBank/DDBJ databases">
        <title>Genome insight into feeding habits of ladybird beetles.</title>
        <authorList>
            <person name="Li H.-S."/>
            <person name="Huang Y.-H."/>
            <person name="Pang H."/>
        </authorList>
    </citation>
    <scope>NUCLEOTIDE SEQUENCE [LARGE SCALE GENOMIC DNA]</scope>
    <source>
        <strain evidence="6">SYSU_2023b</strain>
        <tissue evidence="6">Whole body</tissue>
    </source>
</reference>
<comment type="subcellular location">
    <subcellularLocation>
        <location evidence="1">Secreted</location>
    </subcellularLocation>
</comment>
<evidence type="ECO:0000256" key="1">
    <source>
        <dbReference type="ARBA" id="ARBA00004613"/>
    </source>
</evidence>
<dbReference type="Proteomes" id="UP001431783">
    <property type="component" value="Unassembled WGS sequence"/>
</dbReference>
<evidence type="ECO:0000259" key="5">
    <source>
        <dbReference type="Pfam" id="PF00151"/>
    </source>
</evidence>
<organism evidence="6 7">
    <name type="scientific">Henosepilachna vigintioctopunctata</name>
    <dbReference type="NCBI Taxonomy" id="420089"/>
    <lineage>
        <taxon>Eukaryota</taxon>
        <taxon>Metazoa</taxon>
        <taxon>Ecdysozoa</taxon>
        <taxon>Arthropoda</taxon>
        <taxon>Hexapoda</taxon>
        <taxon>Insecta</taxon>
        <taxon>Pterygota</taxon>
        <taxon>Neoptera</taxon>
        <taxon>Endopterygota</taxon>
        <taxon>Coleoptera</taxon>
        <taxon>Polyphaga</taxon>
        <taxon>Cucujiformia</taxon>
        <taxon>Coccinelloidea</taxon>
        <taxon>Coccinellidae</taxon>
        <taxon>Epilachninae</taxon>
        <taxon>Epilachnini</taxon>
        <taxon>Henosepilachna</taxon>
    </lineage>
</organism>
<name>A0AAW1UP81_9CUCU</name>
<dbReference type="PANTHER" id="PTHR11610">
    <property type="entry name" value="LIPASE"/>
    <property type="match status" value="1"/>
</dbReference>
<accession>A0AAW1UP81</accession>
<dbReference type="Pfam" id="PF00151">
    <property type="entry name" value="Lipase"/>
    <property type="match status" value="1"/>
</dbReference>
<evidence type="ECO:0000256" key="3">
    <source>
        <dbReference type="ARBA" id="ARBA00022525"/>
    </source>
</evidence>
<gene>
    <name evidence="6" type="ORF">WA026_017174</name>
</gene>
<dbReference type="GO" id="GO:0016298">
    <property type="term" value="F:lipase activity"/>
    <property type="evidence" value="ECO:0007669"/>
    <property type="project" value="InterPro"/>
</dbReference>
<dbReference type="AlphaFoldDB" id="A0AAW1UP81"/>
<protein>
    <recommendedName>
        <fullName evidence="5">Lipase domain-containing protein</fullName>
    </recommendedName>
</protein>
<keyword evidence="3" id="KW-0964">Secreted</keyword>
<dbReference type="InterPro" id="IPR033906">
    <property type="entry name" value="Lipase_N"/>
</dbReference>
<dbReference type="InterPro" id="IPR013818">
    <property type="entry name" value="Lipase"/>
</dbReference>
<dbReference type="PANTHER" id="PTHR11610:SF178">
    <property type="entry name" value="LIPASE MEMBER H-A-LIKE PROTEIN"/>
    <property type="match status" value="1"/>
</dbReference>
<dbReference type="InterPro" id="IPR000734">
    <property type="entry name" value="TAG_lipase"/>
</dbReference>
<dbReference type="CDD" id="cd00707">
    <property type="entry name" value="Pancreat_lipase_like"/>
    <property type="match status" value="1"/>
</dbReference>
<dbReference type="Gene3D" id="3.40.50.1820">
    <property type="entry name" value="alpha/beta hydrolase"/>
    <property type="match status" value="1"/>
</dbReference>
<evidence type="ECO:0000313" key="7">
    <source>
        <dbReference type="Proteomes" id="UP001431783"/>
    </source>
</evidence>
<comment type="caution">
    <text evidence="6">The sequence shown here is derived from an EMBL/GenBank/DDBJ whole genome shotgun (WGS) entry which is preliminary data.</text>
</comment>
<dbReference type="GO" id="GO:0016042">
    <property type="term" value="P:lipid catabolic process"/>
    <property type="evidence" value="ECO:0007669"/>
    <property type="project" value="TreeGrafter"/>
</dbReference>
<feature type="domain" description="Lipase" evidence="5">
    <location>
        <begin position="78"/>
        <end position="310"/>
    </location>
</feature>